<keyword evidence="2" id="KW-1185">Reference proteome</keyword>
<evidence type="ECO:0000313" key="1">
    <source>
        <dbReference type="EMBL" id="SDH66485.1"/>
    </source>
</evidence>
<gene>
    <name evidence="1" type="ORF">SAMN05216377_13217</name>
</gene>
<organism evidence="1 2">
    <name type="scientific">Pseudonocardia oroxyli</name>
    <dbReference type="NCBI Taxonomy" id="366584"/>
    <lineage>
        <taxon>Bacteria</taxon>
        <taxon>Bacillati</taxon>
        <taxon>Actinomycetota</taxon>
        <taxon>Actinomycetes</taxon>
        <taxon>Pseudonocardiales</taxon>
        <taxon>Pseudonocardiaceae</taxon>
        <taxon>Pseudonocardia</taxon>
    </lineage>
</organism>
<sequence>MRHHAPRPLNDAVIHEQDLRGALGTPGAEDTPGLAALRATLTERFAGRLPEDASLGLHGEAWSWTTGPEPRTVVRAPGFEPARGLISRRSAARLTSWTERGDLAPYLDAFAVLGALPEHDLREWAGRVRTRPSWAAPAG</sequence>
<dbReference type="Proteomes" id="UP000198967">
    <property type="component" value="Unassembled WGS sequence"/>
</dbReference>
<dbReference type="STRING" id="366584.SAMN05216377_13217"/>
<evidence type="ECO:0000313" key="2">
    <source>
        <dbReference type="Proteomes" id="UP000198967"/>
    </source>
</evidence>
<accession>A0A1G8E990</accession>
<dbReference type="AlphaFoldDB" id="A0A1G8E990"/>
<proteinExistence type="predicted"/>
<dbReference type="EMBL" id="FNBE01000032">
    <property type="protein sequence ID" value="SDH66485.1"/>
    <property type="molecule type" value="Genomic_DNA"/>
</dbReference>
<name>A0A1G8E990_PSEOR</name>
<reference evidence="1 2" key="1">
    <citation type="submission" date="2016-10" db="EMBL/GenBank/DDBJ databases">
        <authorList>
            <person name="de Groot N.N."/>
        </authorList>
    </citation>
    <scope>NUCLEOTIDE SEQUENCE [LARGE SCALE GENOMIC DNA]</scope>
    <source>
        <strain evidence="1 2">CGMCC 4.3143</strain>
    </source>
</reference>
<protein>
    <submittedName>
        <fullName evidence="1">Uncharacterized protein</fullName>
    </submittedName>
</protein>